<dbReference type="Gene3D" id="3.40.710.10">
    <property type="entry name" value="DD-peptidase/beta-lactamase superfamily"/>
    <property type="match status" value="1"/>
</dbReference>
<dbReference type="InterPro" id="IPR013783">
    <property type="entry name" value="Ig-like_fold"/>
</dbReference>
<feature type="signal peptide" evidence="6">
    <location>
        <begin position="1"/>
        <end position="21"/>
    </location>
</feature>
<dbReference type="Gene3D" id="2.60.120.260">
    <property type="entry name" value="Galactose-binding domain-like"/>
    <property type="match status" value="1"/>
</dbReference>
<keyword evidence="9" id="KW-1185">Reference proteome</keyword>
<gene>
    <name evidence="8" type="ORF">J0A65_07850</name>
</gene>
<evidence type="ECO:0000313" key="8">
    <source>
        <dbReference type="EMBL" id="MBN7819774.1"/>
    </source>
</evidence>
<dbReference type="Pfam" id="PF22544">
    <property type="entry name" value="HYDIN_VesB_CFA65-like_Ig"/>
    <property type="match status" value="1"/>
</dbReference>
<evidence type="ECO:0000256" key="1">
    <source>
        <dbReference type="ARBA" id="ARBA00004138"/>
    </source>
</evidence>
<evidence type="ECO:0000256" key="6">
    <source>
        <dbReference type="SAM" id="SignalP"/>
    </source>
</evidence>
<evidence type="ECO:0000259" key="7">
    <source>
        <dbReference type="Pfam" id="PF22544"/>
    </source>
</evidence>
<reference evidence="8 9" key="1">
    <citation type="submission" date="2021-03" db="EMBL/GenBank/DDBJ databases">
        <title>novel species isolated from a fishpond in China.</title>
        <authorList>
            <person name="Lu H."/>
            <person name="Cai Z."/>
        </authorList>
    </citation>
    <scope>NUCLEOTIDE SEQUENCE [LARGE SCALE GENOMIC DNA]</scope>
    <source>
        <strain evidence="8 9">Y57</strain>
    </source>
</reference>
<dbReference type="PROSITE" id="PS51257">
    <property type="entry name" value="PROKAR_LIPOPROTEIN"/>
    <property type="match status" value="1"/>
</dbReference>
<keyword evidence="6" id="KW-0732">Signal</keyword>
<dbReference type="EMBL" id="JAFKCS010000005">
    <property type="protein sequence ID" value="MBN7819774.1"/>
    <property type="molecule type" value="Genomic_DNA"/>
</dbReference>
<accession>A0ABS3CVW8</accession>
<feature type="chain" id="PRO_5045992061" evidence="6">
    <location>
        <begin position="22"/>
        <end position="841"/>
    </location>
</feature>
<organism evidence="8 9">
    <name type="scientific">Bowmanella yangjiangensis</name>
    <dbReference type="NCBI Taxonomy" id="2811230"/>
    <lineage>
        <taxon>Bacteria</taxon>
        <taxon>Pseudomonadati</taxon>
        <taxon>Pseudomonadota</taxon>
        <taxon>Gammaproteobacteria</taxon>
        <taxon>Alteromonadales</taxon>
        <taxon>Alteromonadaceae</taxon>
        <taxon>Bowmanella</taxon>
    </lineage>
</organism>
<dbReference type="Gene3D" id="2.60.40.10">
    <property type="entry name" value="Immunoglobulins"/>
    <property type="match status" value="1"/>
</dbReference>
<dbReference type="SUPFAM" id="SSF56601">
    <property type="entry name" value="beta-lactamase/transpeptidase-like"/>
    <property type="match status" value="1"/>
</dbReference>
<sequence>MKTTHVLSVLLMTSCMSSTQAEVIFYDGFESNTASGWNIAGNVATSGTQAIGNYALRLKQTASAWHTVSTQGYSAVTVQLRMAATALEANDNDRCIAELSSDGGQNWSSLIELTDGMDDASFHTASLSSAALEDNPNLQIRFRSQADDLGDYCWADEVQVTGTAGGLTPAPDIAVSGSLSFGSVALNSTSSSTLTVSNNGNADLLIGTISYPTSPFNVLADNCQQSTLVANQQCQIQVQFAPTQAGAVSDQLLINSNDGDQPVVSLAASGTGSQNPGGVDDFDPLSGNGNVSRSDLSFTTLSSGADPGSLVNFSAYALPANAAAPTNTFEGRLVLTNEATRGGFNEVKDSFRYTGSGDTTRKHLPEFDYHFVQTGSHLVPVERGMLANSHPEWEYILEPGRVWNENADNGYTRAALPFSLQQKNANCMHNGVMTFAFKDDGSITQVAYQIASETCLYFKADMWGLLGATYTPTPVANAQNIKLAHQAEVNARIPVKPISDLAVDYPGTQVANFSSSISSQHMTLYGLYIDGTHYLGGCQTRQGAYPYCEVLRVPSYSTAKSNFAGVAMMRLEQKYGNVMNQSIAGFIGACNSNGNWQDVSLENAVDMATGNYNLSGYMSDEGATHTNDLFLTEDHASKINYACGEYSRKATPGSTWVYHTSDTYIAGTVMQAMVKQQQGSSADIFADILRDELWKPLNVGQSSLATRRTYDSVAQPFAGWGLSYNADDTVKLARFLSIDNGMLNGQQMLDSNELNAALQRNSNDRGLTPTSGFKYKNGFWAKDMSADTGCSDLYVPFMSGYGGISIVLLPNDSIYYYFSDNDEFGWADAALESHNIRSFCP</sequence>
<comment type="caution">
    <text evidence="8">The sequence shown here is derived from an EMBL/GenBank/DDBJ whole genome shotgun (WGS) entry which is preliminary data.</text>
</comment>
<dbReference type="InterPro" id="IPR012338">
    <property type="entry name" value="Beta-lactam/transpept-like"/>
</dbReference>
<keyword evidence="5" id="KW-0966">Cell projection</keyword>
<comment type="subcellular location">
    <subcellularLocation>
        <location evidence="1">Cell projection</location>
        <location evidence="1">Cilium</location>
    </subcellularLocation>
    <subcellularLocation>
        <location evidence="2">Cytoplasm</location>
    </subcellularLocation>
</comment>
<evidence type="ECO:0000256" key="3">
    <source>
        <dbReference type="ARBA" id="ARBA00022490"/>
    </source>
</evidence>
<dbReference type="Proteomes" id="UP000663992">
    <property type="component" value="Unassembled WGS sequence"/>
</dbReference>
<evidence type="ECO:0000313" key="9">
    <source>
        <dbReference type="Proteomes" id="UP000663992"/>
    </source>
</evidence>
<evidence type="ECO:0000256" key="5">
    <source>
        <dbReference type="ARBA" id="ARBA00023273"/>
    </source>
</evidence>
<dbReference type="NCBIfam" id="NF012200">
    <property type="entry name" value="choice_anch_D"/>
    <property type="match status" value="1"/>
</dbReference>
<dbReference type="RefSeq" id="WP_206593602.1">
    <property type="nucleotide sequence ID" value="NZ_JAFKCS010000005.1"/>
</dbReference>
<name>A0ABS3CVW8_9ALTE</name>
<feature type="domain" description="HYDIN/VesB/CFA65-like Ig-like" evidence="7">
    <location>
        <begin position="178"/>
        <end position="262"/>
    </location>
</feature>
<keyword evidence="3" id="KW-0963">Cytoplasm</keyword>
<proteinExistence type="predicted"/>
<dbReference type="InterPro" id="IPR053879">
    <property type="entry name" value="HYDIN_VesB_CFA65-like_Ig"/>
</dbReference>
<evidence type="ECO:0000256" key="4">
    <source>
        <dbReference type="ARBA" id="ARBA00023069"/>
    </source>
</evidence>
<evidence type="ECO:0000256" key="2">
    <source>
        <dbReference type="ARBA" id="ARBA00004496"/>
    </source>
</evidence>
<keyword evidence="4" id="KW-0969">Cilium</keyword>
<protein>
    <submittedName>
        <fullName evidence="8">Choice-of-anchor D domain-containing protein</fullName>
    </submittedName>
</protein>